<feature type="transmembrane region" description="Helical" evidence="1">
    <location>
        <begin position="38"/>
        <end position="57"/>
    </location>
</feature>
<name>A0A6J6VFL5_9ZZZZ</name>
<protein>
    <submittedName>
        <fullName evidence="2">Unannotated protein</fullName>
    </submittedName>
</protein>
<keyword evidence="1" id="KW-1133">Transmembrane helix</keyword>
<gene>
    <name evidence="2" type="ORF">UFOPK2761_03356</name>
</gene>
<proteinExistence type="predicted"/>
<dbReference type="AlphaFoldDB" id="A0A6J6VFL5"/>
<evidence type="ECO:0000256" key="1">
    <source>
        <dbReference type="SAM" id="Phobius"/>
    </source>
</evidence>
<reference evidence="2" key="1">
    <citation type="submission" date="2020-05" db="EMBL/GenBank/DDBJ databases">
        <authorList>
            <person name="Chiriac C."/>
            <person name="Salcher M."/>
            <person name="Ghai R."/>
            <person name="Kavagutti S V."/>
        </authorList>
    </citation>
    <scope>NUCLEOTIDE SEQUENCE</scope>
</reference>
<sequence>MGWLYAACMAEPDDSRADRERSAGPAPSLGVARSRWRGVAVGLAATAVLLVTVSWWATHPGALPVREGHVTAVTTPGRAVYVGMVSGSEVDRTLRLGGVHVRTEATVPVEVVPLLCRGGSVSVTSDAAPFCSDLLDPTGQQLRPGDSVVVRVTGQEAGAAYVGRVSLAFRSGLQVGTQPAGTRAVVAIVPPTES</sequence>
<keyword evidence="1" id="KW-0472">Membrane</keyword>
<organism evidence="2">
    <name type="scientific">freshwater metagenome</name>
    <dbReference type="NCBI Taxonomy" id="449393"/>
    <lineage>
        <taxon>unclassified sequences</taxon>
        <taxon>metagenomes</taxon>
        <taxon>ecological metagenomes</taxon>
    </lineage>
</organism>
<evidence type="ECO:0000313" key="2">
    <source>
        <dbReference type="EMBL" id="CAB4770406.1"/>
    </source>
</evidence>
<keyword evidence="1" id="KW-0812">Transmembrane</keyword>
<dbReference type="EMBL" id="CAEZYQ010000046">
    <property type="protein sequence ID" value="CAB4770406.1"/>
    <property type="molecule type" value="Genomic_DNA"/>
</dbReference>
<accession>A0A6J6VFL5</accession>